<keyword evidence="2" id="KW-1185">Reference proteome</keyword>
<proteinExistence type="predicted"/>
<reference evidence="1 2" key="1">
    <citation type="journal article" date="2022" name="DNA Res.">
        <title>Chromosomal-level genome assembly of the orchid tree Bauhinia variegata (Leguminosae; Cercidoideae) supports the allotetraploid origin hypothesis of Bauhinia.</title>
        <authorList>
            <person name="Zhong Y."/>
            <person name="Chen Y."/>
            <person name="Zheng D."/>
            <person name="Pang J."/>
            <person name="Liu Y."/>
            <person name="Luo S."/>
            <person name="Meng S."/>
            <person name="Qian L."/>
            <person name="Wei D."/>
            <person name="Dai S."/>
            <person name="Zhou R."/>
        </authorList>
    </citation>
    <scope>NUCLEOTIDE SEQUENCE [LARGE SCALE GENOMIC DNA]</scope>
    <source>
        <strain evidence="1">BV-YZ2020</strain>
    </source>
</reference>
<accession>A0ACB9N7E1</accession>
<gene>
    <name evidence="1" type="ORF">L6164_017322</name>
</gene>
<comment type="caution">
    <text evidence="1">The sequence shown here is derived from an EMBL/GenBank/DDBJ whole genome shotgun (WGS) entry which is preliminary data.</text>
</comment>
<evidence type="ECO:0000313" key="1">
    <source>
        <dbReference type="EMBL" id="KAI4332412.1"/>
    </source>
</evidence>
<dbReference type="Proteomes" id="UP000828941">
    <property type="component" value="Chromosome 7"/>
</dbReference>
<protein>
    <submittedName>
        <fullName evidence="1">Uncharacterized protein</fullName>
    </submittedName>
</protein>
<evidence type="ECO:0000313" key="2">
    <source>
        <dbReference type="Proteomes" id="UP000828941"/>
    </source>
</evidence>
<organism evidence="1 2">
    <name type="scientific">Bauhinia variegata</name>
    <name type="common">Purple orchid tree</name>
    <name type="synonym">Phanera variegata</name>
    <dbReference type="NCBI Taxonomy" id="167791"/>
    <lineage>
        <taxon>Eukaryota</taxon>
        <taxon>Viridiplantae</taxon>
        <taxon>Streptophyta</taxon>
        <taxon>Embryophyta</taxon>
        <taxon>Tracheophyta</taxon>
        <taxon>Spermatophyta</taxon>
        <taxon>Magnoliopsida</taxon>
        <taxon>eudicotyledons</taxon>
        <taxon>Gunneridae</taxon>
        <taxon>Pentapetalae</taxon>
        <taxon>rosids</taxon>
        <taxon>fabids</taxon>
        <taxon>Fabales</taxon>
        <taxon>Fabaceae</taxon>
        <taxon>Cercidoideae</taxon>
        <taxon>Cercideae</taxon>
        <taxon>Bauhiniinae</taxon>
        <taxon>Bauhinia</taxon>
    </lineage>
</organism>
<sequence length="149" mass="17603">MMHDLIQDMGREIVRQESPNDPRQRSRLWFHEDILEVLEENAESNKVEGIKLTLSEPEEVQLTPKSFEKMKRLRILIINNAQCSGDHLEYLPNNLRWLEWSGYPFSSLPVNFSPKKLVTFDVPNSRLKLSHPVSLFKVMHVYHYQELLC</sequence>
<dbReference type="EMBL" id="CM039432">
    <property type="protein sequence ID" value="KAI4332412.1"/>
    <property type="molecule type" value="Genomic_DNA"/>
</dbReference>
<name>A0ACB9N7E1_BAUVA</name>